<organism evidence="2 3">
    <name type="scientific">Baekduia soli</name>
    <dbReference type="NCBI Taxonomy" id="496014"/>
    <lineage>
        <taxon>Bacteria</taxon>
        <taxon>Bacillati</taxon>
        <taxon>Actinomycetota</taxon>
        <taxon>Thermoleophilia</taxon>
        <taxon>Solirubrobacterales</taxon>
        <taxon>Baekduiaceae</taxon>
        <taxon>Baekduia</taxon>
    </lineage>
</organism>
<dbReference type="Proteomes" id="UP000321805">
    <property type="component" value="Chromosome"/>
</dbReference>
<dbReference type="InterPro" id="IPR011009">
    <property type="entry name" value="Kinase-like_dom_sf"/>
</dbReference>
<accession>A0A5B8U5A7</accession>
<evidence type="ECO:0000313" key="2">
    <source>
        <dbReference type="EMBL" id="QEC48309.1"/>
    </source>
</evidence>
<dbReference type="PANTHER" id="PTHR21310:SF57">
    <property type="entry name" value="BLR2944 PROTEIN"/>
    <property type="match status" value="1"/>
</dbReference>
<dbReference type="PANTHER" id="PTHR21310">
    <property type="entry name" value="AMINOGLYCOSIDE PHOSPHOTRANSFERASE-RELATED-RELATED"/>
    <property type="match status" value="1"/>
</dbReference>
<dbReference type="Gene3D" id="3.30.200.20">
    <property type="entry name" value="Phosphorylase Kinase, domain 1"/>
    <property type="match status" value="1"/>
</dbReference>
<gene>
    <name evidence="2" type="ORF">FSW04_12525</name>
</gene>
<reference evidence="2 3" key="1">
    <citation type="journal article" date="2018" name="J. Microbiol.">
        <title>Baekduia soli gen. nov., sp. nov., a novel bacterium isolated from the soil of Baekdu Mountain and proposal of a novel family name, Baekduiaceae fam. nov.</title>
        <authorList>
            <person name="An D.S."/>
            <person name="Siddiqi M.Z."/>
            <person name="Kim K.H."/>
            <person name="Yu H.S."/>
            <person name="Im W.T."/>
        </authorList>
    </citation>
    <scope>NUCLEOTIDE SEQUENCE [LARGE SCALE GENOMIC DNA]</scope>
    <source>
        <strain evidence="2 3">BR7-21</strain>
    </source>
</reference>
<feature type="domain" description="Aminoglycoside phosphotransferase" evidence="1">
    <location>
        <begin position="49"/>
        <end position="287"/>
    </location>
</feature>
<dbReference type="AlphaFoldDB" id="A0A5B8U5A7"/>
<evidence type="ECO:0000313" key="3">
    <source>
        <dbReference type="Proteomes" id="UP000321805"/>
    </source>
</evidence>
<dbReference type="KEGG" id="bsol:FSW04_12525"/>
<sequence>MTRPSADAGASDAEIIQLIQAFIGAQTGETPPEIVRLHRASLGKSRENWSLDAVWGGDASGPEPLIVRRDPEGGLVDTDRELEFNLLRALEPSGLPVPKVRWLDATGEWLGRPSLVMRRLAGESDYFVVNNDHLPLATRVSLAERFCDLLAAVHLVPWAQLGLGEILPDPGPGAAEAELARFEQVLRTDELRRYDEIEAILAWLRDHAPRSEPTVLVHADFKPGNVLLADGEITALLDWELAHLGDRHEDLGWVTQPLREREHLIAGAWERDQLLQRYADATGFDVDEDALHWWQTFATFRTLVMQVSGLRAYVEDRSDKAYRPTQKVLSTGMRQITKGSAA</sequence>
<name>A0A5B8U5A7_9ACTN</name>
<dbReference type="GO" id="GO:0016740">
    <property type="term" value="F:transferase activity"/>
    <property type="evidence" value="ECO:0007669"/>
    <property type="project" value="UniProtKB-KW"/>
</dbReference>
<dbReference type="OrthoDB" id="3806873at2"/>
<dbReference type="InterPro" id="IPR041726">
    <property type="entry name" value="ACAD10_11_N"/>
</dbReference>
<dbReference type="SUPFAM" id="SSF56112">
    <property type="entry name" value="Protein kinase-like (PK-like)"/>
    <property type="match status" value="1"/>
</dbReference>
<dbReference type="InterPro" id="IPR051678">
    <property type="entry name" value="AGP_Transferase"/>
</dbReference>
<dbReference type="Gene3D" id="3.90.1200.10">
    <property type="match status" value="1"/>
</dbReference>
<keyword evidence="2" id="KW-0808">Transferase</keyword>
<dbReference type="EMBL" id="CP042430">
    <property type="protein sequence ID" value="QEC48309.1"/>
    <property type="molecule type" value="Genomic_DNA"/>
</dbReference>
<dbReference type="InterPro" id="IPR002575">
    <property type="entry name" value="Aminoglycoside_PTrfase"/>
</dbReference>
<dbReference type="RefSeq" id="WP_146919704.1">
    <property type="nucleotide sequence ID" value="NZ_CP042430.1"/>
</dbReference>
<protein>
    <submittedName>
        <fullName evidence="2">Phosphotransferase family protein</fullName>
    </submittedName>
</protein>
<evidence type="ECO:0000259" key="1">
    <source>
        <dbReference type="Pfam" id="PF01636"/>
    </source>
</evidence>
<keyword evidence="3" id="KW-1185">Reference proteome</keyword>
<dbReference type="Pfam" id="PF01636">
    <property type="entry name" value="APH"/>
    <property type="match status" value="1"/>
</dbReference>
<dbReference type="CDD" id="cd05154">
    <property type="entry name" value="ACAD10_11_N-like"/>
    <property type="match status" value="1"/>
</dbReference>
<proteinExistence type="predicted"/>